<accession>A0A2K5ASR8</accession>
<name>A0A2K5ASR8_9ARCH</name>
<dbReference type="InterPro" id="IPR017941">
    <property type="entry name" value="Rieske_2Fe-2S"/>
</dbReference>
<dbReference type="Proteomes" id="UP000236248">
    <property type="component" value="Chromosome NCAV"/>
</dbReference>
<dbReference type="KEGG" id="ncv:NCAV_1522"/>
<keyword evidence="2" id="KW-0479">Metal-binding</keyword>
<keyword evidence="1" id="KW-0001">2Fe-2S</keyword>
<evidence type="ECO:0000256" key="2">
    <source>
        <dbReference type="ARBA" id="ARBA00022723"/>
    </source>
</evidence>
<dbReference type="SUPFAM" id="SSF50022">
    <property type="entry name" value="ISP domain"/>
    <property type="match status" value="1"/>
</dbReference>
<evidence type="ECO:0000256" key="1">
    <source>
        <dbReference type="ARBA" id="ARBA00022714"/>
    </source>
</evidence>
<dbReference type="GeneID" id="41595514"/>
<dbReference type="EMBL" id="LT981265">
    <property type="protein sequence ID" value="SPC34688.1"/>
    <property type="molecule type" value="Genomic_DNA"/>
</dbReference>
<dbReference type="RefSeq" id="WP_103286700.1">
    <property type="nucleotide sequence ID" value="NZ_LT981265.1"/>
</dbReference>
<sequence>MGRVLACRRDELPNGKMKYLQIDGNDILLANVDGAYYAVSDICNHAGANLHEGKINGKHITCPWHKAVWDVTNGELVQFPVRLRPLKVYKVIVDGDAVYVEV</sequence>
<dbReference type="PROSITE" id="PS51296">
    <property type="entry name" value="RIESKE"/>
    <property type="match status" value="1"/>
</dbReference>
<dbReference type="GO" id="GO:0046872">
    <property type="term" value="F:metal ion binding"/>
    <property type="evidence" value="ECO:0007669"/>
    <property type="project" value="UniProtKB-KW"/>
</dbReference>
<protein>
    <submittedName>
        <fullName evidence="7">Putative rieske (2Fe-2S) domain protein</fullName>
    </submittedName>
</protein>
<evidence type="ECO:0000256" key="5">
    <source>
        <dbReference type="ARBA" id="ARBA00034078"/>
    </source>
</evidence>
<dbReference type="PANTHER" id="PTHR21496:SF0">
    <property type="entry name" value="RIESKE DOMAIN-CONTAINING PROTEIN"/>
    <property type="match status" value="1"/>
</dbReference>
<proteinExistence type="predicted"/>
<feature type="domain" description="Rieske" evidence="6">
    <location>
        <begin position="4"/>
        <end position="100"/>
    </location>
</feature>
<keyword evidence="3" id="KW-0408">Iron</keyword>
<dbReference type="Pfam" id="PF00355">
    <property type="entry name" value="Rieske"/>
    <property type="match status" value="1"/>
</dbReference>
<evidence type="ECO:0000259" key="6">
    <source>
        <dbReference type="PROSITE" id="PS51296"/>
    </source>
</evidence>
<dbReference type="AlphaFoldDB" id="A0A2K5ASR8"/>
<dbReference type="PANTHER" id="PTHR21496">
    <property type="entry name" value="FERREDOXIN-RELATED"/>
    <property type="match status" value="1"/>
</dbReference>
<dbReference type="GO" id="GO:0051537">
    <property type="term" value="F:2 iron, 2 sulfur cluster binding"/>
    <property type="evidence" value="ECO:0007669"/>
    <property type="project" value="UniProtKB-KW"/>
</dbReference>
<evidence type="ECO:0000256" key="3">
    <source>
        <dbReference type="ARBA" id="ARBA00023004"/>
    </source>
</evidence>
<reference evidence="8" key="1">
    <citation type="submission" date="2018-01" db="EMBL/GenBank/DDBJ databases">
        <authorList>
            <person name="Kerou L M."/>
        </authorList>
    </citation>
    <scope>NUCLEOTIDE SEQUENCE [LARGE SCALE GENOMIC DNA]</scope>
    <source>
        <strain evidence="8">SCU2</strain>
    </source>
</reference>
<evidence type="ECO:0000313" key="7">
    <source>
        <dbReference type="EMBL" id="SPC34688.1"/>
    </source>
</evidence>
<evidence type="ECO:0000256" key="4">
    <source>
        <dbReference type="ARBA" id="ARBA00023014"/>
    </source>
</evidence>
<evidence type="ECO:0000313" key="8">
    <source>
        <dbReference type="Proteomes" id="UP000236248"/>
    </source>
</evidence>
<keyword evidence="8" id="KW-1185">Reference proteome</keyword>
<dbReference type="Gene3D" id="2.102.10.10">
    <property type="entry name" value="Rieske [2Fe-2S] iron-sulphur domain"/>
    <property type="match status" value="1"/>
</dbReference>
<keyword evidence="4" id="KW-0411">Iron-sulfur</keyword>
<comment type="cofactor">
    <cofactor evidence="5">
        <name>[2Fe-2S] cluster</name>
        <dbReference type="ChEBI" id="CHEBI:190135"/>
    </cofactor>
</comment>
<dbReference type="InterPro" id="IPR036922">
    <property type="entry name" value="Rieske_2Fe-2S_sf"/>
</dbReference>
<gene>
    <name evidence="7" type="ORF">NCAV_1522</name>
</gene>
<organism evidence="7 8">
    <name type="scientific">Candidatus Nitrosocaldus cavascurensis</name>
    <dbReference type="NCBI Taxonomy" id="2058097"/>
    <lineage>
        <taxon>Archaea</taxon>
        <taxon>Nitrososphaerota</taxon>
        <taxon>Nitrososphaeria</taxon>
        <taxon>Candidatus Nitrosocaldales</taxon>
        <taxon>Candidatus Nitrosocaldaceae</taxon>
        <taxon>Candidatus Nitrosocaldus</taxon>
    </lineage>
</organism>